<dbReference type="WBParaSite" id="Hba_10651">
    <property type="protein sequence ID" value="Hba_10651"/>
    <property type="gene ID" value="Hba_10651"/>
</dbReference>
<protein>
    <submittedName>
        <fullName evidence="2">Peptide deformylase</fullName>
    </submittedName>
</protein>
<dbReference type="Proteomes" id="UP000095283">
    <property type="component" value="Unplaced"/>
</dbReference>
<evidence type="ECO:0000313" key="1">
    <source>
        <dbReference type="Proteomes" id="UP000095283"/>
    </source>
</evidence>
<proteinExistence type="predicted"/>
<reference evidence="2" key="1">
    <citation type="submission" date="2016-11" db="UniProtKB">
        <authorList>
            <consortium name="WormBaseParasite"/>
        </authorList>
    </citation>
    <scope>IDENTIFICATION</scope>
</reference>
<keyword evidence="1" id="KW-1185">Reference proteome</keyword>
<sequence>MDRFEKQMKEELDYLSHCALAMPIIRPSEEIRMNA</sequence>
<evidence type="ECO:0000313" key="2">
    <source>
        <dbReference type="WBParaSite" id="Hba_10651"/>
    </source>
</evidence>
<accession>A0A1I7WZC9</accession>
<organism evidence="1 2">
    <name type="scientific">Heterorhabditis bacteriophora</name>
    <name type="common">Entomopathogenic nematode worm</name>
    <dbReference type="NCBI Taxonomy" id="37862"/>
    <lineage>
        <taxon>Eukaryota</taxon>
        <taxon>Metazoa</taxon>
        <taxon>Ecdysozoa</taxon>
        <taxon>Nematoda</taxon>
        <taxon>Chromadorea</taxon>
        <taxon>Rhabditida</taxon>
        <taxon>Rhabditina</taxon>
        <taxon>Rhabditomorpha</taxon>
        <taxon>Strongyloidea</taxon>
        <taxon>Heterorhabditidae</taxon>
        <taxon>Heterorhabditis</taxon>
    </lineage>
</organism>
<dbReference type="AlphaFoldDB" id="A0A1I7WZC9"/>
<name>A0A1I7WZC9_HETBA</name>